<evidence type="ECO:0000256" key="1">
    <source>
        <dbReference type="SAM" id="MobiDB-lite"/>
    </source>
</evidence>
<dbReference type="Proteomes" id="UP000311382">
    <property type="component" value="Unassembled WGS sequence"/>
</dbReference>
<proteinExistence type="predicted"/>
<dbReference type="EMBL" id="SOZI01000087">
    <property type="protein sequence ID" value="TNY19694.1"/>
    <property type="molecule type" value="Genomic_DNA"/>
</dbReference>
<feature type="compositionally biased region" description="Basic and acidic residues" evidence="1">
    <location>
        <begin position="34"/>
        <end position="46"/>
    </location>
</feature>
<protein>
    <recommendedName>
        <fullName evidence="2">DUF7719 domain-containing protein</fullName>
    </recommendedName>
</protein>
<dbReference type="InterPro" id="IPR056136">
    <property type="entry name" value="DUF7719"/>
</dbReference>
<feature type="compositionally biased region" description="Acidic residues" evidence="1">
    <location>
        <begin position="113"/>
        <end position="124"/>
    </location>
</feature>
<organism evidence="3 4">
    <name type="scientific">Rhodotorula diobovata</name>
    <dbReference type="NCBI Taxonomy" id="5288"/>
    <lineage>
        <taxon>Eukaryota</taxon>
        <taxon>Fungi</taxon>
        <taxon>Dikarya</taxon>
        <taxon>Basidiomycota</taxon>
        <taxon>Pucciniomycotina</taxon>
        <taxon>Microbotryomycetes</taxon>
        <taxon>Sporidiobolales</taxon>
        <taxon>Sporidiobolaceae</taxon>
        <taxon>Rhodotorula</taxon>
    </lineage>
</organism>
<accession>A0A5C5FUM5</accession>
<keyword evidence="4" id="KW-1185">Reference proteome</keyword>
<dbReference type="AlphaFoldDB" id="A0A5C5FUM5"/>
<evidence type="ECO:0000313" key="3">
    <source>
        <dbReference type="EMBL" id="TNY19694.1"/>
    </source>
</evidence>
<feature type="domain" description="DUF7719" evidence="2">
    <location>
        <begin position="200"/>
        <end position="264"/>
    </location>
</feature>
<dbReference type="OrthoDB" id="5597489at2759"/>
<feature type="compositionally biased region" description="Low complexity" evidence="1">
    <location>
        <begin position="7"/>
        <end position="16"/>
    </location>
</feature>
<dbReference type="PANTHER" id="PTHR37846">
    <property type="entry name" value="YALI0B21296P"/>
    <property type="match status" value="1"/>
</dbReference>
<sequence>MPAKPRPAATSGSWSPSPSPSPSPPASPSSLPDLDLRNLTHQERLRLLQQHGPMRPSELGLPSGLSQQPAAAAAKAKGKEPMVVLSPDELDRLVQQQQQGGSSVRDLVNGTTTDDDGAEDSEAEQEPHLWEELASALLGTVPFAFLFAGMDYAVHAQFGEALVPRQELSRLANFIPALLLLNFLSLRPPSRAPLPPTLLQLLLLGLSVASGMGTIHTCTTQGYMRVMARAPSLGVLWCWTVVRLDLGWAVAALAGVGAGMWLTGEADWVRALM</sequence>
<feature type="region of interest" description="Disordered" evidence="1">
    <location>
        <begin position="1"/>
        <end position="80"/>
    </location>
</feature>
<dbReference type="STRING" id="5288.A0A5C5FUM5"/>
<name>A0A5C5FUM5_9BASI</name>
<evidence type="ECO:0000259" key="2">
    <source>
        <dbReference type="Pfam" id="PF24841"/>
    </source>
</evidence>
<comment type="caution">
    <text evidence="3">The sequence shown here is derived from an EMBL/GenBank/DDBJ whole genome shotgun (WGS) entry which is preliminary data.</text>
</comment>
<feature type="compositionally biased region" description="Pro residues" evidence="1">
    <location>
        <begin position="17"/>
        <end position="27"/>
    </location>
</feature>
<gene>
    <name evidence="3" type="ORF">DMC30DRAFT_289852</name>
</gene>
<dbReference type="PANTHER" id="PTHR37846:SF1">
    <property type="entry name" value="DEACETYLASE-LIKE PROTEIN"/>
    <property type="match status" value="1"/>
</dbReference>
<dbReference type="Pfam" id="PF24841">
    <property type="entry name" value="DUF7719"/>
    <property type="match status" value="1"/>
</dbReference>
<evidence type="ECO:0000313" key="4">
    <source>
        <dbReference type="Proteomes" id="UP000311382"/>
    </source>
</evidence>
<reference evidence="3 4" key="1">
    <citation type="submission" date="2019-03" db="EMBL/GenBank/DDBJ databases">
        <title>Rhodosporidium diobovatum UCD-FST 08-225 genome sequencing, assembly, and annotation.</title>
        <authorList>
            <person name="Fakankun I.U."/>
            <person name="Fristensky B."/>
            <person name="Levin D.B."/>
        </authorList>
    </citation>
    <scope>NUCLEOTIDE SEQUENCE [LARGE SCALE GENOMIC DNA]</scope>
    <source>
        <strain evidence="3 4">UCD-FST 08-225</strain>
    </source>
</reference>
<feature type="compositionally biased region" description="Low complexity" evidence="1">
    <location>
        <begin position="95"/>
        <end position="106"/>
    </location>
</feature>
<feature type="region of interest" description="Disordered" evidence="1">
    <location>
        <begin position="95"/>
        <end position="126"/>
    </location>
</feature>